<keyword evidence="2" id="KW-1185">Reference proteome</keyword>
<name>A0AC61YAG7_9FLAO</name>
<keyword evidence="1" id="KW-0378">Hydrolase</keyword>
<evidence type="ECO:0000313" key="2">
    <source>
        <dbReference type="Proteomes" id="UP000356253"/>
    </source>
</evidence>
<proteinExistence type="predicted"/>
<gene>
    <name evidence="1" type="primary">yjjG</name>
    <name evidence="1" type="ORF">FVB9532_02791</name>
</gene>
<organism evidence="1 2">
    <name type="scientific">Mesonia oceanica</name>
    <dbReference type="NCBI Taxonomy" id="2687242"/>
    <lineage>
        <taxon>Bacteria</taxon>
        <taxon>Pseudomonadati</taxon>
        <taxon>Bacteroidota</taxon>
        <taxon>Flavobacteriia</taxon>
        <taxon>Flavobacteriales</taxon>
        <taxon>Flavobacteriaceae</taxon>
        <taxon>Mesonia</taxon>
    </lineage>
</organism>
<protein>
    <submittedName>
        <fullName evidence="1">Pyrimidine 5'-nucleotidase YjjG</fullName>
        <ecNumber evidence="1">3.1.3.5</ecNumber>
    </submittedName>
</protein>
<reference evidence="1" key="1">
    <citation type="submission" date="2019-09" db="EMBL/GenBank/DDBJ databases">
        <authorList>
            <person name="Rodrigo-Torres L."/>
            <person name="Arahal R. D."/>
            <person name="Lucena T."/>
        </authorList>
    </citation>
    <scope>NUCLEOTIDE SEQUENCE</scope>
    <source>
        <strain evidence="1">ISS653</strain>
    </source>
</reference>
<dbReference type="Proteomes" id="UP000356253">
    <property type="component" value="Unassembled WGS sequence"/>
</dbReference>
<sequence>MIMEKGIKHIFFDLDHTLWDFERNSSLAFQEIFEKHQVPVKIEDFLELYIPINNTYWADYRNDRINKEELRYGRLSDTFKAMNIRVERKQIDLLSEDYIAHLPKNNYLFEDVHSTLNYLQQKYSLHVITNGFSEVQVLKLKNSKIEDYFMTVTTSEEAGVKKPHPDIFGYALEKAKALPTESLMIGDNLEADIMGAENFGIKAVLFGETVQTSNYSGKKINKLKQLLEFI</sequence>
<comment type="caution">
    <text evidence="1">The sequence shown here is derived from an EMBL/GenBank/DDBJ whole genome shotgun (WGS) entry which is preliminary data.</text>
</comment>
<evidence type="ECO:0000313" key="1">
    <source>
        <dbReference type="EMBL" id="VVV01499.1"/>
    </source>
</evidence>
<dbReference type="EC" id="3.1.3.5" evidence="1"/>
<accession>A0AC61YAG7</accession>
<dbReference type="EMBL" id="CABVMM010000011">
    <property type="protein sequence ID" value="VVV01499.1"/>
    <property type="molecule type" value="Genomic_DNA"/>
</dbReference>